<dbReference type="InterPro" id="IPR006703">
    <property type="entry name" value="G_AIG1"/>
</dbReference>
<gene>
    <name evidence="6" type="ORF">GSLYS_00005376001</name>
</gene>
<dbReference type="InterPro" id="IPR027417">
    <property type="entry name" value="P-loop_NTPase"/>
</dbReference>
<dbReference type="SUPFAM" id="SSF52540">
    <property type="entry name" value="P-loop containing nucleoside triphosphate hydrolases"/>
    <property type="match status" value="1"/>
</dbReference>
<dbReference type="PANTHER" id="PTHR10903">
    <property type="entry name" value="GTPASE, IMAP FAMILY MEMBER-RELATED"/>
    <property type="match status" value="1"/>
</dbReference>
<evidence type="ECO:0000256" key="1">
    <source>
        <dbReference type="ARBA" id="ARBA00008535"/>
    </source>
</evidence>
<comment type="similarity">
    <text evidence="1">Belongs to the TRAFAC class TrmE-Era-EngA-EngB-Septin-like GTPase superfamily. AIG1/Toc34/Toc159-like paraseptin GTPase family. IAN subfamily.</text>
</comment>
<feature type="compositionally biased region" description="Basic residues" evidence="4">
    <location>
        <begin position="520"/>
        <end position="536"/>
    </location>
</feature>
<dbReference type="InterPro" id="IPR045058">
    <property type="entry name" value="GIMA/IAN/Toc"/>
</dbReference>
<organism evidence="6 7">
    <name type="scientific">Lymnaea stagnalis</name>
    <name type="common">Great pond snail</name>
    <name type="synonym">Helix stagnalis</name>
    <dbReference type="NCBI Taxonomy" id="6523"/>
    <lineage>
        <taxon>Eukaryota</taxon>
        <taxon>Metazoa</taxon>
        <taxon>Spiralia</taxon>
        <taxon>Lophotrochozoa</taxon>
        <taxon>Mollusca</taxon>
        <taxon>Gastropoda</taxon>
        <taxon>Heterobranchia</taxon>
        <taxon>Euthyneura</taxon>
        <taxon>Panpulmonata</taxon>
        <taxon>Hygrophila</taxon>
        <taxon>Lymnaeoidea</taxon>
        <taxon>Lymnaeidae</taxon>
        <taxon>Lymnaea</taxon>
    </lineage>
</organism>
<evidence type="ECO:0000313" key="7">
    <source>
        <dbReference type="Proteomes" id="UP001497497"/>
    </source>
</evidence>
<evidence type="ECO:0000256" key="3">
    <source>
        <dbReference type="ARBA" id="ARBA00023134"/>
    </source>
</evidence>
<dbReference type="PROSITE" id="PS51720">
    <property type="entry name" value="G_AIG1"/>
    <property type="match status" value="1"/>
</dbReference>
<dbReference type="Gene3D" id="3.40.50.300">
    <property type="entry name" value="P-loop containing nucleotide triphosphate hydrolases"/>
    <property type="match status" value="1"/>
</dbReference>
<proteinExistence type="inferred from homology"/>
<name>A0AAV2HGN0_LYMST</name>
<dbReference type="Proteomes" id="UP001497497">
    <property type="component" value="Unassembled WGS sequence"/>
</dbReference>
<dbReference type="AlphaFoldDB" id="A0AAV2HGN0"/>
<evidence type="ECO:0000256" key="2">
    <source>
        <dbReference type="ARBA" id="ARBA00022741"/>
    </source>
</evidence>
<accession>A0AAV2HGN0</accession>
<evidence type="ECO:0000313" key="6">
    <source>
        <dbReference type="EMBL" id="CAL1531281.1"/>
    </source>
</evidence>
<dbReference type="Pfam" id="PF04548">
    <property type="entry name" value="AIG1"/>
    <property type="match status" value="1"/>
</dbReference>
<protein>
    <recommendedName>
        <fullName evidence="5">AIG1-type G domain-containing protein</fullName>
    </recommendedName>
</protein>
<keyword evidence="7" id="KW-1185">Reference proteome</keyword>
<feature type="region of interest" description="Disordered" evidence="4">
    <location>
        <begin position="517"/>
        <end position="536"/>
    </location>
</feature>
<keyword evidence="3" id="KW-0342">GTP-binding</keyword>
<feature type="domain" description="AIG1-type G" evidence="5">
    <location>
        <begin position="186"/>
        <end position="399"/>
    </location>
</feature>
<comment type="caution">
    <text evidence="6">The sequence shown here is derived from an EMBL/GenBank/DDBJ whole genome shotgun (WGS) entry which is preliminary data.</text>
</comment>
<dbReference type="EMBL" id="CAXITT010000084">
    <property type="protein sequence ID" value="CAL1531281.1"/>
    <property type="molecule type" value="Genomic_DNA"/>
</dbReference>
<dbReference type="GO" id="GO:0005525">
    <property type="term" value="F:GTP binding"/>
    <property type="evidence" value="ECO:0007669"/>
    <property type="project" value="UniProtKB-KW"/>
</dbReference>
<evidence type="ECO:0000256" key="4">
    <source>
        <dbReference type="SAM" id="MobiDB-lite"/>
    </source>
</evidence>
<sequence length="536" mass="61479">MVDSEKLNINFRLDYANRKIDAEKQLTVLTPLYDTGRKSNKIQGVIKFTKTAACFAIIVRNENMKEVHPYPFDVTCKLDIKNSDHSDYLMNSLKTDASKSAIEIPKVEILKAINGEDQFEVTWQLNLEWGQETGEKEIKECTVRTNKSDCQSTFPIRITPDFKTKDTDQDLQVLNIEHARTTSHCEKSNNFLLIGRSGTGKSSTGNSILGDHAFEMSSDHFPLTQEVAYADNDHYGHIIKVIDTPGVPTSVIESEAKMAFVVRAMTDAIMSSPEGYHAILLVLRYGQRFTQHDTNIIHILKRIFGEMFVHKFCIIVMTGGDHFEKESKRTRQTFEEWCQSQAGGLRDLLLECDHRIVVFDNVTSSEEIREKQFFRLIAQVKHMSSKGLCYTNKHFGKYNDSRTSLMVEIIEPMISDEVLKSIRHFENKFSQIKASEDINYKYAQLRNLKLKTEAQKQTILDLDRGTNRLNKQLQSIDILIDLITNKLPKSIPEEKFSTFSKLTQTSKLTLLTKGQEIPSRKKNRRRNHLVKGGRVK</sequence>
<evidence type="ECO:0000259" key="5">
    <source>
        <dbReference type="PROSITE" id="PS51720"/>
    </source>
</evidence>
<keyword evidence="2" id="KW-0547">Nucleotide-binding</keyword>
<reference evidence="6 7" key="1">
    <citation type="submission" date="2024-04" db="EMBL/GenBank/DDBJ databases">
        <authorList>
            <consortium name="Genoscope - CEA"/>
            <person name="William W."/>
        </authorList>
    </citation>
    <scope>NUCLEOTIDE SEQUENCE [LARGE SCALE GENOMIC DNA]</scope>
</reference>
<dbReference type="FunFam" id="3.40.50.300:FF:000840">
    <property type="entry name" value="Immune-associated nucleotide-binding protein 9"/>
    <property type="match status" value="1"/>
</dbReference>
<dbReference type="PANTHER" id="PTHR10903:SF184">
    <property type="entry name" value="GTP-BINDING PROTEIN A"/>
    <property type="match status" value="1"/>
</dbReference>